<keyword evidence="10 11" id="KW-0472">Membrane</keyword>
<proteinExistence type="inferred from homology"/>
<evidence type="ECO:0000313" key="12">
    <source>
        <dbReference type="EMBL" id="MEQ2440890.1"/>
    </source>
</evidence>
<evidence type="ECO:0000256" key="1">
    <source>
        <dbReference type="ARBA" id="ARBA00022448"/>
    </source>
</evidence>
<evidence type="ECO:0000256" key="5">
    <source>
        <dbReference type="ARBA" id="ARBA00022741"/>
    </source>
</evidence>
<dbReference type="InterPro" id="IPR003820">
    <property type="entry name" value="KdpC"/>
</dbReference>
<dbReference type="Proteomes" id="UP001489509">
    <property type="component" value="Unassembled WGS sequence"/>
</dbReference>
<dbReference type="RefSeq" id="WP_349219656.1">
    <property type="nucleotide sequence ID" value="NZ_JBBMFD010000014.1"/>
</dbReference>
<evidence type="ECO:0000256" key="3">
    <source>
        <dbReference type="ARBA" id="ARBA00022538"/>
    </source>
</evidence>
<sequence>MEKTQVPAKKEKMRVLKPALICVLVLTLLCGVIYPLLVTGISQLFFHDQANGSIITVTLKKDLTVTTTDEETGEESTQVYPAGETVAIGSAYMGQEFTSPQYLIGRPTPGAPTNLSPESEEHAQMVQERIDFFHELDPSNTADIPMDLLTVSGSGVDPQISPEAAEYQVSRLARERGMSEEDVRKIIEKHTSGRFLWIFGEPAVNVLLVNLELDGYIA</sequence>
<accession>A0ABV1E0Q6</accession>
<dbReference type="Pfam" id="PF02669">
    <property type="entry name" value="KdpC"/>
    <property type="match status" value="2"/>
</dbReference>
<keyword evidence="7 11" id="KW-0630">Potassium</keyword>
<keyword evidence="9 11" id="KW-0406">Ion transport</keyword>
<keyword evidence="3 11" id="KW-0633">Potassium transport</keyword>
<gene>
    <name evidence="11" type="primary">kdpC</name>
    <name evidence="12" type="ORF">WMO26_08645</name>
</gene>
<comment type="subcellular location">
    <subcellularLocation>
        <location evidence="11">Cell membrane</location>
        <topology evidence="11">Single-pass membrane protein</topology>
    </subcellularLocation>
</comment>
<comment type="caution">
    <text evidence="12">The sequence shown here is derived from an EMBL/GenBank/DDBJ whole genome shotgun (WGS) entry which is preliminary data.</text>
</comment>
<evidence type="ECO:0000256" key="10">
    <source>
        <dbReference type="ARBA" id="ARBA00023136"/>
    </source>
</evidence>
<keyword evidence="4 11" id="KW-0812">Transmembrane</keyword>
<dbReference type="EMBL" id="JBBMFD010000014">
    <property type="protein sequence ID" value="MEQ2440890.1"/>
    <property type="molecule type" value="Genomic_DNA"/>
</dbReference>
<organism evidence="12 13">
    <name type="scientific">Solibaculum intestinale</name>
    <dbReference type="NCBI Taxonomy" id="3133165"/>
    <lineage>
        <taxon>Bacteria</taxon>
        <taxon>Bacillati</taxon>
        <taxon>Bacillota</taxon>
        <taxon>Clostridia</taxon>
        <taxon>Eubacteriales</taxon>
        <taxon>Oscillospiraceae</taxon>
        <taxon>Solibaculum</taxon>
    </lineage>
</organism>
<evidence type="ECO:0000313" key="13">
    <source>
        <dbReference type="Proteomes" id="UP001489509"/>
    </source>
</evidence>
<reference evidence="12 13" key="1">
    <citation type="submission" date="2024-03" db="EMBL/GenBank/DDBJ databases">
        <title>Human intestinal bacterial collection.</title>
        <authorList>
            <person name="Pauvert C."/>
            <person name="Hitch T.C.A."/>
            <person name="Clavel T."/>
        </authorList>
    </citation>
    <scope>NUCLEOTIDE SEQUENCE [LARGE SCALE GENOMIC DNA]</scope>
    <source>
        <strain evidence="12 13">CLA-JM-H44</strain>
    </source>
</reference>
<evidence type="ECO:0000256" key="9">
    <source>
        <dbReference type="ARBA" id="ARBA00023065"/>
    </source>
</evidence>
<evidence type="ECO:0000256" key="6">
    <source>
        <dbReference type="ARBA" id="ARBA00022840"/>
    </source>
</evidence>
<comment type="function">
    <text evidence="11">Part of the high-affinity ATP-driven potassium transport (or Kdp) system, which catalyzes the hydrolysis of ATP coupled with the electrogenic transport of potassium into the cytoplasm. This subunit acts as a catalytic chaperone that increases the ATP-binding affinity of the ATP-hydrolyzing subunit KdpB by the formation of a transient KdpB/KdpC/ATP ternary complex.</text>
</comment>
<keyword evidence="2 11" id="KW-1003">Cell membrane</keyword>
<evidence type="ECO:0000256" key="8">
    <source>
        <dbReference type="ARBA" id="ARBA00022989"/>
    </source>
</evidence>
<keyword evidence="6 11" id="KW-0067">ATP-binding</keyword>
<keyword evidence="1 11" id="KW-0813">Transport</keyword>
<evidence type="ECO:0000256" key="2">
    <source>
        <dbReference type="ARBA" id="ARBA00022475"/>
    </source>
</evidence>
<dbReference type="HAMAP" id="MF_00276">
    <property type="entry name" value="KdpC"/>
    <property type="match status" value="1"/>
</dbReference>
<comment type="subunit">
    <text evidence="11">The system is composed of three essential subunits: KdpA, KdpB and KdpC.</text>
</comment>
<comment type="similarity">
    <text evidence="11">Belongs to the KdpC family.</text>
</comment>
<dbReference type="PIRSF" id="PIRSF001296">
    <property type="entry name" value="K_ATPase_KdpC"/>
    <property type="match status" value="1"/>
</dbReference>
<evidence type="ECO:0000256" key="4">
    <source>
        <dbReference type="ARBA" id="ARBA00022692"/>
    </source>
</evidence>
<dbReference type="PANTHER" id="PTHR30042">
    <property type="entry name" value="POTASSIUM-TRANSPORTING ATPASE C CHAIN"/>
    <property type="match status" value="1"/>
</dbReference>
<evidence type="ECO:0000256" key="7">
    <source>
        <dbReference type="ARBA" id="ARBA00022958"/>
    </source>
</evidence>
<evidence type="ECO:0000256" key="11">
    <source>
        <dbReference type="HAMAP-Rule" id="MF_00276"/>
    </source>
</evidence>
<keyword evidence="5 11" id="KW-0547">Nucleotide-binding</keyword>
<dbReference type="PANTHER" id="PTHR30042:SF2">
    <property type="entry name" value="POTASSIUM-TRANSPORTING ATPASE KDPC SUBUNIT"/>
    <property type="match status" value="1"/>
</dbReference>
<name>A0ABV1E0Q6_9FIRM</name>
<keyword evidence="8 11" id="KW-1133">Transmembrane helix</keyword>
<keyword evidence="13" id="KW-1185">Reference proteome</keyword>
<protein>
    <recommendedName>
        <fullName evidence="11">Potassium-transporting ATPase KdpC subunit</fullName>
    </recommendedName>
    <alternativeName>
        <fullName evidence="11">ATP phosphohydrolase [potassium-transporting] C chain</fullName>
    </alternativeName>
    <alternativeName>
        <fullName evidence="11">Potassium-binding and translocating subunit C</fullName>
    </alternativeName>
    <alternativeName>
        <fullName evidence="11">Potassium-translocating ATPase C chain</fullName>
    </alternativeName>
</protein>